<evidence type="ECO:0000256" key="1">
    <source>
        <dbReference type="ARBA" id="ARBA00004129"/>
    </source>
</evidence>
<gene>
    <name evidence="15" type="ORF">SUZIE_204315</name>
</gene>
<evidence type="ECO:0000256" key="10">
    <source>
        <dbReference type="ARBA" id="ARBA00022989"/>
    </source>
</evidence>
<keyword evidence="9 14" id="KW-0653">Protein transport</keyword>
<evidence type="ECO:0000256" key="13">
    <source>
        <dbReference type="ARBA" id="ARBA00023329"/>
    </source>
</evidence>
<dbReference type="InterPro" id="IPR000133">
    <property type="entry name" value="ER_ret_rcpt"/>
</dbReference>
<dbReference type="PROSITE" id="PS00952">
    <property type="entry name" value="ER_LUMEN_RECEPTOR_2"/>
    <property type="match status" value="1"/>
</dbReference>
<comment type="subcellular location">
    <subcellularLocation>
        <location evidence="1">Cytoplasmic vesicle</location>
        <location evidence="1">COPI-coated vesicle membrane</location>
        <topology evidence="1">Multi-pass membrane protein</topology>
    </subcellularLocation>
    <subcellularLocation>
        <location evidence="2 14">Endoplasmic reticulum membrane</location>
        <topology evidence="2 14">Multi-pass membrane protein</topology>
    </subcellularLocation>
    <subcellularLocation>
        <location evidence="3">Golgi apparatus membrane</location>
        <topology evidence="3">Multi-pass membrane protein</topology>
    </subcellularLocation>
</comment>
<proteinExistence type="inferred from homology"/>
<keyword evidence="7 14" id="KW-0256">Endoplasmic reticulum</keyword>
<keyword evidence="16" id="KW-1185">Reference proteome</keyword>
<keyword evidence="11" id="KW-0472">Membrane</keyword>
<evidence type="ECO:0000256" key="2">
    <source>
        <dbReference type="ARBA" id="ARBA00004477"/>
    </source>
</evidence>
<comment type="caution">
    <text evidence="15">The sequence shown here is derived from an EMBL/GenBank/DDBJ whole genome shotgun (WGS) entry which is preliminary data.</text>
</comment>
<dbReference type="GO" id="GO:0006621">
    <property type="term" value="P:protein retention in ER lumen"/>
    <property type="evidence" value="ECO:0007669"/>
    <property type="project" value="InterPro"/>
</dbReference>
<comment type="similarity">
    <text evidence="4 14">Belongs to the ERD2 family.</text>
</comment>
<dbReference type="GO" id="GO:0005789">
    <property type="term" value="C:endoplasmic reticulum membrane"/>
    <property type="evidence" value="ECO:0007669"/>
    <property type="project" value="UniProtKB-SubCell"/>
</dbReference>
<dbReference type="Proteomes" id="UP001166674">
    <property type="component" value="Unassembled WGS sequence"/>
</dbReference>
<keyword evidence="8" id="KW-0931">ER-Golgi transport</keyword>
<evidence type="ECO:0000256" key="7">
    <source>
        <dbReference type="ARBA" id="ARBA00022824"/>
    </source>
</evidence>
<keyword evidence="13" id="KW-0968">Cytoplasmic vesicle</keyword>
<dbReference type="PANTHER" id="PTHR10585">
    <property type="entry name" value="ER LUMEN PROTEIN RETAINING RECEPTOR"/>
    <property type="match status" value="1"/>
</dbReference>
<protein>
    <recommendedName>
        <fullName evidence="14">ER lumen protein-retaining receptor</fullName>
    </recommendedName>
</protein>
<evidence type="ECO:0000256" key="5">
    <source>
        <dbReference type="ARBA" id="ARBA00022448"/>
    </source>
</evidence>
<dbReference type="PRINTS" id="PR00660">
    <property type="entry name" value="ERLUMENR"/>
</dbReference>
<evidence type="ECO:0000256" key="8">
    <source>
        <dbReference type="ARBA" id="ARBA00022892"/>
    </source>
</evidence>
<evidence type="ECO:0000256" key="9">
    <source>
        <dbReference type="ARBA" id="ARBA00022927"/>
    </source>
</evidence>
<evidence type="ECO:0000256" key="12">
    <source>
        <dbReference type="ARBA" id="ARBA00023170"/>
    </source>
</evidence>
<evidence type="ECO:0000256" key="6">
    <source>
        <dbReference type="ARBA" id="ARBA00022692"/>
    </source>
</evidence>
<evidence type="ECO:0000256" key="14">
    <source>
        <dbReference type="RuleBase" id="RU000634"/>
    </source>
</evidence>
<keyword evidence="12 14" id="KW-0675">Receptor</keyword>
<keyword evidence="5 14" id="KW-0813">Transport</keyword>
<dbReference type="GO" id="GO:0030663">
    <property type="term" value="C:COPI-coated vesicle membrane"/>
    <property type="evidence" value="ECO:0007669"/>
    <property type="project" value="UniProtKB-SubCell"/>
</dbReference>
<dbReference type="GO" id="GO:0000139">
    <property type="term" value="C:Golgi membrane"/>
    <property type="evidence" value="ECO:0007669"/>
    <property type="project" value="UniProtKB-SubCell"/>
</dbReference>
<sequence length="91" mass="10602">MAVLAFLINHNFTPLKILWTFSIYLESVAILPQLFMVIKTGEAETIMSHDLSVLGVFCTLYLFNRIWHNHFEGFFDLIAMVADLVKPSFYW</sequence>
<dbReference type="GO" id="GO:0046923">
    <property type="term" value="F:ER retention sequence binding"/>
    <property type="evidence" value="ECO:0007669"/>
    <property type="project" value="InterPro"/>
</dbReference>
<dbReference type="GO" id="GO:0016192">
    <property type="term" value="P:vesicle-mediated transport"/>
    <property type="evidence" value="ECO:0007669"/>
    <property type="project" value="UniProtKB-KW"/>
</dbReference>
<keyword evidence="6 14" id="KW-0812">Transmembrane</keyword>
<keyword evidence="10" id="KW-1133">Transmembrane helix</keyword>
<dbReference type="AlphaFoldDB" id="A0AA41TAF9"/>
<dbReference type="GO" id="GO:0015031">
    <property type="term" value="P:protein transport"/>
    <property type="evidence" value="ECO:0007669"/>
    <property type="project" value="UniProtKB-KW"/>
</dbReference>
<dbReference type="EMBL" id="JAATJV010433800">
    <property type="protein sequence ID" value="MBZ3889710.1"/>
    <property type="molecule type" value="Genomic_DNA"/>
</dbReference>
<accession>A0AA41TAF9</accession>
<evidence type="ECO:0000256" key="4">
    <source>
        <dbReference type="ARBA" id="ARBA00010120"/>
    </source>
</evidence>
<evidence type="ECO:0000256" key="11">
    <source>
        <dbReference type="ARBA" id="ARBA00023136"/>
    </source>
</evidence>
<reference evidence="15" key="1">
    <citation type="submission" date="2020-03" db="EMBL/GenBank/DDBJ databases">
        <title>Studies in the Genomics of Life Span.</title>
        <authorList>
            <person name="Glass D."/>
        </authorList>
    </citation>
    <scope>NUCLEOTIDE SEQUENCE</scope>
    <source>
        <strain evidence="15">SUZIE</strain>
        <tissue evidence="15">Muscle</tissue>
    </source>
</reference>
<organism evidence="15 16">
    <name type="scientific">Sciurus carolinensis</name>
    <name type="common">Eastern gray squirrel</name>
    <dbReference type="NCBI Taxonomy" id="30640"/>
    <lineage>
        <taxon>Eukaryota</taxon>
        <taxon>Metazoa</taxon>
        <taxon>Chordata</taxon>
        <taxon>Craniata</taxon>
        <taxon>Vertebrata</taxon>
        <taxon>Euteleostomi</taxon>
        <taxon>Mammalia</taxon>
        <taxon>Eutheria</taxon>
        <taxon>Euarchontoglires</taxon>
        <taxon>Glires</taxon>
        <taxon>Rodentia</taxon>
        <taxon>Sciuromorpha</taxon>
        <taxon>Sciuridae</taxon>
        <taxon>Sciurinae</taxon>
        <taxon>Sciurini</taxon>
        <taxon>Sciurus</taxon>
    </lineage>
</organism>
<evidence type="ECO:0000313" key="15">
    <source>
        <dbReference type="EMBL" id="MBZ3889710.1"/>
    </source>
</evidence>
<name>A0AA41TAF9_SCICA</name>
<dbReference type="Pfam" id="PF00810">
    <property type="entry name" value="ER_lumen_recept"/>
    <property type="match status" value="1"/>
</dbReference>
<evidence type="ECO:0000256" key="3">
    <source>
        <dbReference type="ARBA" id="ARBA00004653"/>
    </source>
</evidence>
<evidence type="ECO:0000313" key="16">
    <source>
        <dbReference type="Proteomes" id="UP001166674"/>
    </source>
</evidence>